<name>A0A8C5H3X6_GOUWI</name>
<dbReference type="GeneID" id="114467471"/>
<evidence type="ECO:0000313" key="4">
    <source>
        <dbReference type="Proteomes" id="UP000694680"/>
    </source>
</evidence>
<dbReference type="AlphaFoldDB" id="A0A8C5H3X6"/>
<evidence type="ECO:0000256" key="1">
    <source>
        <dbReference type="SAM" id="MobiDB-lite"/>
    </source>
</evidence>
<dbReference type="InterPro" id="IPR057603">
    <property type="entry name" value="Periphilin-1_C"/>
</dbReference>
<dbReference type="Proteomes" id="UP000694680">
    <property type="component" value="Chromosome 7"/>
</dbReference>
<dbReference type="GO" id="GO:0045892">
    <property type="term" value="P:negative regulation of DNA-templated transcription"/>
    <property type="evidence" value="ECO:0007669"/>
    <property type="project" value="InterPro"/>
</dbReference>
<gene>
    <name evidence="3" type="primary">LOC114467471</name>
</gene>
<organism evidence="3 4">
    <name type="scientific">Gouania willdenowi</name>
    <name type="common">Blunt-snouted clingfish</name>
    <name type="synonym">Lepadogaster willdenowi</name>
    <dbReference type="NCBI Taxonomy" id="441366"/>
    <lineage>
        <taxon>Eukaryota</taxon>
        <taxon>Metazoa</taxon>
        <taxon>Chordata</taxon>
        <taxon>Craniata</taxon>
        <taxon>Vertebrata</taxon>
        <taxon>Euteleostomi</taxon>
        <taxon>Actinopterygii</taxon>
        <taxon>Neopterygii</taxon>
        <taxon>Teleostei</taxon>
        <taxon>Neoteleostei</taxon>
        <taxon>Acanthomorphata</taxon>
        <taxon>Ovalentaria</taxon>
        <taxon>Blenniimorphae</taxon>
        <taxon>Blenniiformes</taxon>
        <taxon>Gobiesocoidei</taxon>
        <taxon>Gobiesocidae</taxon>
        <taxon>Gobiesocinae</taxon>
        <taxon>Gouania</taxon>
    </lineage>
</organism>
<dbReference type="Ensembl" id="ENSGWIT00000043215.1">
    <property type="protein sequence ID" value="ENSGWIP00000039754.1"/>
    <property type="gene ID" value="ENSGWIG00000020163.1"/>
</dbReference>
<dbReference type="InterPro" id="IPR028851">
    <property type="entry name" value="Pphln1"/>
</dbReference>
<keyword evidence="4" id="KW-1185">Reference proteome</keyword>
<proteinExistence type="predicted"/>
<feature type="region of interest" description="Disordered" evidence="1">
    <location>
        <begin position="29"/>
        <end position="51"/>
    </location>
</feature>
<evidence type="ECO:0000313" key="3">
    <source>
        <dbReference type="Ensembl" id="ENSGWIP00000039754.1"/>
    </source>
</evidence>
<dbReference type="Pfam" id="PF25234">
    <property type="entry name" value="Periphilin_C"/>
    <property type="match status" value="1"/>
</dbReference>
<dbReference type="PANTHER" id="PTHR15836">
    <property type="entry name" value="PERIPHILIN 1"/>
    <property type="match status" value="1"/>
</dbReference>
<dbReference type="PANTHER" id="PTHR15836:SF4">
    <property type="entry name" value="PERIPHILIN-1"/>
    <property type="match status" value="1"/>
</dbReference>
<protein>
    <submittedName>
        <fullName evidence="3">Periphilin-1-like</fullName>
    </submittedName>
</protein>
<dbReference type="GO" id="GO:0045814">
    <property type="term" value="P:negative regulation of gene expression, epigenetic"/>
    <property type="evidence" value="ECO:0007669"/>
    <property type="project" value="TreeGrafter"/>
</dbReference>
<feature type="region of interest" description="Disordered" evidence="1">
    <location>
        <begin position="93"/>
        <end position="201"/>
    </location>
</feature>
<sequence length="282" mass="33306">MEHRQIEDPETSVLRYGAEVIDEWPVNKATSPTWDDKRPIRRVRSPSRPRAWLSSSYKPKLVGGICKSRVQGEHPRHKPRFGNQRSHAFHHRYYIPRRDDFHPKINYDKMKKRKQEREKRKEEDCRIRKDSGDKSSNPSFPNASRPHSSRSSSSRDKDMQFSVGQSDRNQSRERDHKGGGSKEREQSRDSRELPSTVSQTTARYRAIQQKRKEIEEVYFQDCQMFGLVTKMLIAKDASLETPIQSALQENLRDIGRRCMETMERFIKEYDSKEMLHKSDILQ</sequence>
<reference evidence="3" key="1">
    <citation type="submission" date="2020-06" db="EMBL/GenBank/DDBJ databases">
        <authorList>
            <consortium name="Wellcome Sanger Institute Data Sharing"/>
        </authorList>
    </citation>
    <scope>NUCLEOTIDE SEQUENCE [LARGE SCALE GENOMIC DNA]</scope>
</reference>
<evidence type="ECO:0000259" key="2">
    <source>
        <dbReference type="Pfam" id="PF25234"/>
    </source>
</evidence>
<dbReference type="OrthoDB" id="8933311at2759"/>
<dbReference type="CDD" id="cd22896">
    <property type="entry name" value="periphilin-like"/>
    <property type="match status" value="1"/>
</dbReference>
<feature type="domain" description="Periphilin-1 C-terminal" evidence="2">
    <location>
        <begin position="192"/>
        <end position="271"/>
    </location>
</feature>
<dbReference type="RefSeq" id="XP_028309588.1">
    <property type="nucleotide sequence ID" value="XM_028453787.1"/>
</dbReference>
<reference evidence="3" key="2">
    <citation type="submission" date="2025-08" db="UniProtKB">
        <authorList>
            <consortium name="Ensembl"/>
        </authorList>
    </citation>
    <scope>IDENTIFICATION</scope>
</reference>
<dbReference type="GO" id="GO:0005654">
    <property type="term" value="C:nucleoplasm"/>
    <property type="evidence" value="ECO:0007669"/>
    <property type="project" value="TreeGrafter"/>
</dbReference>
<dbReference type="GO" id="GO:0097355">
    <property type="term" value="P:protein localization to heterochromatin"/>
    <property type="evidence" value="ECO:0007669"/>
    <property type="project" value="TreeGrafter"/>
</dbReference>
<accession>A0A8C5H3X6</accession>
<feature type="compositionally biased region" description="Basic and acidic residues" evidence="1">
    <location>
        <begin position="169"/>
        <end position="192"/>
    </location>
</feature>
<feature type="region of interest" description="Disordered" evidence="1">
    <location>
        <begin position="69"/>
        <end position="88"/>
    </location>
</feature>
<reference evidence="3" key="3">
    <citation type="submission" date="2025-09" db="UniProtKB">
        <authorList>
            <consortium name="Ensembl"/>
        </authorList>
    </citation>
    <scope>IDENTIFICATION</scope>
</reference>
<feature type="compositionally biased region" description="Basic and acidic residues" evidence="1">
    <location>
        <begin position="96"/>
        <end position="133"/>
    </location>
</feature>